<dbReference type="AlphaFoldDB" id="A0A6M5YLV0"/>
<dbReference type="Pfam" id="PF13589">
    <property type="entry name" value="HATPase_c_3"/>
    <property type="match status" value="1"/>
</dbReference>
<dbReference type="NCBIfam" id="TIGR00585">
    <property type="entry name" value="mutl"/>
    <property type="match status" value="1"/>
</dbReference>
<comment type="similarity">
    <text evidence="1 5">Belongs to the DNA mismatch repair MutL/HexB family.</text>
</comment>
<dbReference type="PROSITE" id="PS00058">
    <property type="entry name" value="DNA_MISMATCH_REPAIR_1"/>
    <property type="match status" value="1"/>
</dbReference>
<evidence type="ECO:0000256" key="6">
    <source>
        <dbReference type="SAM" id="MobiDB-lite"/>
    </source>
</evidence>
<dbReference type="KEGG" id="ftj:FTUN_1850"/>
<dbReference type="InterPro" id="IPR014790">
    <property type="entry name" value="MutL_C"/>
</dbReference>
<dbReference type="SUPFAM" id="SSF55874">
    <property type="entry name" value="ATPase domain of HSP90 chaperone/DNA topoisomerase II/histidine kinase"/>
    <property type="match status" value="1"/>
</dbReference>
<reference evidence="10" key="1">
    <citation type="submission" date="2020-05" db="EMBL/GenBank/DDBJ databases">
        <title>Frigoriglobus tundricola gen. nov., sp. nov., a psychrotolerant cellulolytic planctomycete of the family Gemmataceae with two divergent copies of 16S rRNA gene.</title>
        <authorList>
            <person name="Kulichevskaya I.S."/>
            <person name="Ivanova A.A."/>
            <person name="Naumoff D.G."/>
            <person name="Beletsky A.V."/>
            <person name="Rijpstra W.I.C."/>
            <person name="Sinninghe Damste J.S."/>
            <person name="Mardanov A.V."/>
            <person name="Ravin N.V."/>
            <person name="Dedysh S.N."/>
        </authorList>
    </citation>
    <scope>NUCLEOTIDE SEQUENCE [LARGE SCALE GENOMIC DNA]</scope>
    <source>
        <strain evidence="10">PL17</strain>
    </source>
</reference>
<dbReference type="RefSeq" id="WP_171470353.1">
    <property type="nucleotide sequence ID" value="NZ_CP053452.2"/>
</dbReference>
<dbReference type="Pfam" id="PF08676">
    <property type="entry name" value="MutL_C"/>
    <property type="match status" value="1"/>
</dbReference>
<dbReference type="PANTHER" id="PTHR10073:SF12">
    <property type="entry name" value="DNA MISMATCH REPAIR PROTEIN MLH1"/>
    <property type="match status" value="1"/>
</dbReference>
<evidence type="ECO:0000313" key="10">
    <source>
        <dbReference type="Proteomes" id="UP000503447"/>
    </source>
</evidence>
<dbReference type="InterPro" id="IPR014762">
    <property type="entry name" value="DNA_mismatch_repair_CS"/>
</dbReference>
<evidence type="ECO:0000256" key="4">
    <source>
        <dbReference type="ARBA" id="ARBA00023204"/>
    </source>
</evidence>
<evidence type="ECO:0000256" key="5">
    <source>
        <dbReference type="HAMAP-Rule" id="MF_00149"/>
    </source>
</evidence>
<proteinExistence type="inferred from homology"/>
<dbReference type="InterPro" id="IPR038973">
    <property type="entry name" value="MutL/Mlh/Pms-like"/>
</dbReference>
<gene>
    <name evidence="5" type="primary">mutL</name>
    <name evidence="9" type="ORF">FTUN_1850</name>
</gene>
<dbReference type="SUPFAM" id="SSF118116">
    <property type="entry name" value="DNA mismatch repair protein MutL"/>
    <property type="match status" value="1"/>
</dbReference>
<dbReference type="GO" id="GO:0032300">
    <property type="term" value="C:mismatch repair complex"/>
    <property type="evidence" value="ECO:0007669"/>
    <property type="project" value="InterPro"/>
</dbReference>
<evidence type="ECO:0000259" key="8">
    <source>
        <dbReference type="SMART" id="SM01340"/>
    </source>
</evidence>
<evidence type="ECO:0000256" key="3">
    <source>
        <dbReference type="ARBA" id="ARBA00022763"/>
    </source>
</evidence>
<dbReference type="InterPro" id="IPR014721">
    <property type="entry name" value="Ribsml_uS5_D2-typ_fold_subgr"/>
</dbReference>
<evidence type="ECO:0000256" key="1">
    <source>
        <dbReference type="ARBA" id="ARBA00006082"/>
    </source>
</evidence>
<feature type="compositionally biased region" description="Basic and acidic residues" evidence="6">
    <location>
        <begin position="339"/>
        <end position="350"/>
    </location>
</feature>
<feature type="region of interest" description="Disordered" evidence="6">
    <location>
        <begin position="380"/>
        <end position="529"/>
    </location>
</feature>
<dbReference type="Gene3D" id="3.30.565.10">
    <property type="entry name" value="Histidine kinase-like ATPase, C-terminal domain"/>
    <property type="match status" value="1"/>
</dbReference>
<dbReference type="Proteomes" id="UP000503447">
    <property type="component" value="Chromosome"/>
</dbReference>
<sequence length="762" mass="82400">MPRIRQLPPDVVTKIAAGEVIERPASVVKELLENSIDAGATRIDIDLDAGGTELIRVVDDGCGIEPDDLLLALAQHATSKLTTADDLFQIGTMGFRGEALASIAGVGQVTLQSRTHAAASGCEVRCDGGAFTPAKPWNGAPGTRIEVRHLFYNVPVRKKFLKSVATELGHVCEIVTRLALANPALHITLRHNGRLVYDIPGSAGLLDRVALFFTGEVRDALYELDSGPGPLRLTGYIADPKCDRGNAKLQYLFVNGRWFRDRSLAHALQESFRGLLMSGRYAIGFLYVTVPPDKVDVNVHPTKSEVRFQENSLVYSLVRGTIKHRLLKENLIPQLSVPRGEEIGGPRDEPPVSPALPAPTLFTSPRRELAEQTLAPWERGELADPFWRTPAGVLTPEERAKGARPTPPAPEDPTPRPSLKGGEQDLRNSVTQAESEDAWRAFTPLPSPGPRETPLTGPGEGRGAGGGGSSYPSPLPSPKTEGLQTDNSPSLPSSEKKGAQGEPAGEVLSQNEKGNVGLSPPSRERAGEQDLRNALTSPELEGAARAVTPSLQGGGRGEGSSAPPLIAALPKLAPHTAIQLHDSYLVLETTDGMLVIDQHALHERILFEQLRRRIRDGKLEVQRLLIPEPIDLPAEQAALVLEAADALRDLGLEVSDFGGNTILLSSYPTLLGRKAPHEILRGVIDHLVTQERPPAKEALLHLLMATMACKAAVKAGDKLSPEEIAYLLHLREMAEDSHHCPHGRPTSLLFSRQELDKQFRRT</sequence>
<dbReference type="InterPro" id="IPR036890">
    <property type="entry name" value="HATPase_C_sf"/>
</dbReference>
<dbReference type="SUPFAM" id="SSF54211">
    <property type="entry name" value="Ribosomal protein S5 domain 2-like"/>
    <property type="match status" value="1"/>
</dbReference>
<evidence type="ECO:0000313" key="9">
    <source>
        <dbReference type="EMBL" id="QJW94330.1"/>
    </source>
</evidence>
<dbReference type="Gene3D" id="3.30.1370.100">
    <property type="entry name" value="MutL, C-terminal domain, regulatory subdomain"/>
    <property type="match status" value="1"/>
</dbReference>
<feature type="compositionally biased region" description="Gly residues" evidence="6">
    <location>
        <begin position="458"/>
        <end position="469"/>
    </location>
</feature>
<dbReference type="CDD" id="cd16926">
    <property type="entry name" value="HATPase_MutL-MLH-PMS-like"/>
    <property type="match status" value="1"/>
</dbReference>
<organism evidence="9 10">
    <name type="scientific">Frigoriglobus tundricola</name>
    <dbReference type="NCBI Taxonomy" id="2774151"/>
    <lineage>
        <taxon>Bacteria</taxon>
        <taxon>Pseudomonadati</taxon>
        <taxon>Planctomycetota</taxon>
        <taxon>Planctomycetia</taxon>
        <taxon>Gemmatales</taxon>
        <taxon>Gemmataceae</taxon>
        <taxon>Frigoriglobus</taxon>
    </lineage>
</organism>
<dbReference type="FunFam" id="3.30.565.10:FF:000003">
    <property type="entry name" value="DNA mismatch repair endonuclease MutL"/>
    <property type="match status" value="1"/>
</dbReference>
<feature type="domain" description="DNA mismatch repair protein S5" evidence="8">
    <location>
        <begin position="209"/>
        <end position="327"/>
    </location>
</feature>
<dbReference type="Gene3D" id="3.30.1540.20">
    <property type="entry name" value="MutL, C-terminal domain, dimerisation subdomain"/>
    <property type="match status" value="1"/>
</dbReference>
<dbReference type="PANTHER" id="PTHR10073">
    <property type="entry name" value="DNA MISMATCH REPAIR PROTEIN MLH, PMS, MUTL"/>
    <property type="match status" value="1"/>
</dbReference>
<dbReference type="HAMAP" id="MF_00149">
    <property type="entry name" value="DNA_mis_repair"/>
    <property type="match status" value="1"/>
</dbReference>
<dbReference type="EMBL" id="CP053452">
    <property type="protein sequence ID" value="QJW94330.1"/>
    <property type="molecule type" value="Genomic_DNA"/>
</dbReference>
<dbReference type="GO" id="GO:0140664">
    <property type="term" value="F:ATP-dependent DNA damage sensor activity"/>
    <property type="evidence" value="ECO:0007669"/>
    <property type="project" value="InterPro"/>
</dbReference>
<evidence type="ECO:0000256" key="2">
    <source>
        <dbReference type="ARBA" id="ARBA00021975"/>
    </source>
</evidence>
<dbReference type="SMART" id="SM01340">
    <property type="entry name" value="DNA_mis_repair"/>
    <property type="match status" value="1"/>
</dbReference>
<protein>
    <recommendedName>
        <fullName evidence="2 5">DNA mismatch repair protein MutL</fullName>
    </recommendedName>
</protein>
<dbReference type="InterPro" id="IPR013507">
    <property type="entry name" value="DNA_mismatch_S5_2-like"/>
</dbReference>
<dbReference type="Gene3D" id="3.30.230.10">
    <property type="match status" value="1"/>
</dbReference>
<dbReference type="GO" id="GO:0030983">
    <property type="term" value="F:mismatched DNA binding"/>
    <property type="evidence" value="ECO:0007669"/>
    <property type="project" value="InterPro"/>
</dbReference>
<accession>A0A6M5YLV0</accession>
<dbReference type="SMART" id="SM00853">
    <property type="entry name" value="MutL_C"/>
    <property type="match status" value="1"/>
</dbReference>
<dbReference type="InterPro" id="IPR042121">
    <property type="entry name" value="MutL_C_regsub"/>
</dbReference>
<dbReference type="GO" id="GO:0016887">
    <property type="term" value="F:ATP hydrolysis activity"/>
    <property type="evidence" value="ECO:0007669"/>
    <property type="project" value="InterPro"/>
</dbReference>
<feature type="region of interest" description="Disordered" evidence="6">
    <location>
        <begin position="338"/>
        <end position="364"/>
    </location>
</feature>
<keyword evidence="10" id="KW-1185">Reference proteome</keyword>
<dbReference type="CDD" id="cd00782">
    <property type="entry name" value="MutL_Trans"/>
    <property type="match status" value="1"/>
</dbReference>
<keyword evidence="3 5" id="KW-0227">DNA damage</keyword>
<dbReference type="GO" id="GO:0006298">
    <property type="term" value="P:mismatch repair"/>
    <property type="evidence" value="ECO:0007669"/>
    <property type="project" value="UniProtKB-UniRule"/>
</dbReference>
<evidence type="ECO:0000259" key="7">
    <source>
        <dbReference type="SMART" id="SM00853"/>
    </source>
</evidence>
<dbReference type="InterPro" id="IPR042120">
    <property type="entry name" value="MutL_C_dimsub"/>
</dbReference>
<keyword evidence="4 5" id="KW-0234">DNA repair</keyword>
<dbReference type="InterPro" id="IPR037198">
    <property type="entry name" value="MutL_C_sf"/>
</dbReference>
<dbReference type="InterPro" id="IPR020568">
    <property type="entry name" value="Ribosomal_Su5_D2-typ_SF"/>
</dbReference>
<dbReference type="GO" id="GO:0005524">
    <property type="term" value="F:ATP binding"/>
    <property type="evidence" value="ECO:0007669"/>
    <property type="project" value="InterPro"/>
</dbReference>
<name>A0A6M5YLV0_9BACT</name>
<dbReference type="InterPro" id="IPR002099">
    <property type="entry name" value="MutL/Mlh/PMS"/>
</dbReference>
<feature type="compositionally biased region" description="Polar residues" evidence="6">
    <location>
        <begin position="482"/>
        <end position="493"/>
    </location>
</feature>
<feature type="compositionally biased region" description="Pro residues" evidence="6">
    <location>
        <begin position="405"/>
        <end position="416"/>
    </location>
</feature>
<feature type="domain" description="MutL C-terminal dimerisation" evidence="7">
    <location>
        <begin position="577"/>
        <end position="719"/>
    </location>
</feature>
<dbReference type="Pfam" id="PF01119">
    <property type="entry name" value="DNA_mis_repair"/>
    <property type="match status" value="1"/>
</dbReference>
<dbReference type="InterPro" id="IPR020667">
    <property type="entry name" value="DNA_mismatch_repair_MutL"/>
</dbReference>
<comment type="function">
    <text evidence="5">This protein is involved in the repair of mismatches in DNA. It is required for dam-dependent methyl-directed DNA mismatch repair. May act as a 'molecular matchmaker', a protein that promotes the formation of a stable complex between two or more DNA-binding proteins in an ATP-dependent manner without itself being part of a final effector complex.</text>
</comment>